<dbReference type="VEuPathDB" id="FungiDB:F4678DRAFT_45589"/>
<dbReference type="GO" id="GO:0043161">
    <property type="term" value="P:proteasome-mediated ubiquitin-dependent protein catabolic process"/>
    <property type="evidence" value="ECO:0007669"/>
    <property type="project" value="InterPro"/>
</dbReference>
<proteinExistence type="inferred from homology"/>
<sequence length="217" mass="24102">MADALSTHEPQDTTSDLCSSHEALALFAHACMVSGGFRLLGFDEEKIHEAQCHELAPRLPANWNASFNTYSFVYAHQESARRFVIKIDRKGGKADIHGHALNSDRVARSEITTKDFISNAALPIRITMKDGVEDRSDLVEKLQDLFVSKNRTKDLASLIFSDIVKELLPTSRKSSLQESEDQVPDKVSRSLRETDNTTTQTRGISRSDARAGKAISL</sequence>
<dbReference type="InterPro" id="IPR045128">
    <property type="entry name" value="PI31-like"/>
</dbReference>
<keyword evidence="2" id="KW-0647">Proteasome</keyword>
<dbReference type="PANTHER" id="PTHR13266">
    <property type="entry name" value="PROTEASOME INHIBITOR"/>
    <property type="match status" value="1"/>
</dbReference>
<accession>A0A9W8TNG2</accession>
<evidence type="ECO:0000313" key="6">
    <source>
        <dbReference type="Proteomes" id="UP001148614"/>
    </source>
</evidence>
<name>A0A9W8TNG2_9PEZI</name>
<evidence type="ECO:0000259" key="4">
    <source>
        <dbReference type="Pfam" id="PF11566"/>
    </source>
</evidence>
<dbReference type="Pfam" id="PF11566">
    <property type="entry name" value="PI31_Prot_N"/>
    <property type="match status" value="1"/>
</dbReference>
<keyword evidence="6" id="KW-1185">Reference proteome</keyword>
<gene>
    <name evidence="5" type="ORF">NPX13_g4334</name>
</gene>
<feature type="domain" description="PI31 proteasome regulator N-terminal" evidence="4">
    <location>
        <begin position="14"/>
        <end position="173"/>
    </location>
</feature>
<dbReference type="GO" id="GO:0004866">
    <property type="term" value="F:endopeptidase inhibitor activity"/>
    <property type="evidence" value="ECO:0007669"/>
    <property type="project" value="InterPro"/>
</dbReference>
<dbReference type="InterPro" id="IPR021625">
    <property type="entry name" value="PI31_Prot_N"/>
</dbReference>
<evidence type="ECO:0000256" key="1">
    <source>
        <dbReference type="ARBA" id="ARBA00006405"/>
    </source>
</evidence>
<dbReference type="AlphaFoldDB" id="A0A9W8TNG2"/>
<dbReference type="Gene3D" id="3.40.1000.30">
    <property type="match status" value="1"/>
</dbReference>
<dbReference type="GO" id="GO:0000502">
    <property type="term" value="C:proteasome complex"/>
    <property type="evidence" value="ECO:0007669"/>
    <property type="project" value="UniProtKB-KW"/>
</dbReference>
<feature type="compositionally biased region" description="Basic and acidic residues" evidence="3">
    <location>
        <begin position="183"/>
        <end position="195"/>
    </location>
</feature>
<dbReference type="Proteomes" id="UP001148614">
    <property type="component" value="Unassembled WGS sequence"/>
</dbReference>
<organism evidence="5 6">
    <name type="scientific">Xylaria arbuscula</name>
    <dbReference type="NCBI Taxonomy" id="114810"/>
    <lineage>
        <taxon>Eukaryota</taxon>
        <taxon>Fungi</taxon>
        <taxon>Dikarya</taxon>
        <taxon>Ascomycota</taxon>
        <taxon>Pezizomycotina</taxon>
        <taxon>Sordariomycetes</taxon>
        <taxon>Xylariomycetidae</taxon>
        <taxon>Xylariales</taxon>
        <taxon>Xylariaceae</taxon>
        <taxon>Xylaria</taxon>
    </lineage>
</organism>
<comment type="similarity">
    <text evidence="1">Belongs to the proteasome inhibitor PI31 family.</text>
</comment>
<dbReference type="PANTHER" id="PTHR13266:SF1">
    <property type="entry name" value="PROTEASOME INHIBITOR PI31 SUBUNIT"/>
    <property type="match status" value="1"/>
</dbReference>
<evidence type="ECO:0000256" key="2">
    <source>
        <dbReference type="ARBA" id="ARBA00022942"/>
    </source>
</evidence>
<reference evidence="5" key="1">
    <citation type="submission" date="2022-07" db="EMBL/GenBank/DDBJ databases">
        <title>Genome Sequence of Xylaria arbuscula.</title>
        <authorList>
            <person name="Buettner E."/>
        </authorList>
    </citation>
    <scope>NUCLEOTIDE SEQUENCE</scope>
    <source>
        <strain evidence="5">VT107</strain>
    </source>
</reference>
<comment type="caution">
    <text evidence="5">The sequence shown here is derived from an EMBL/GenBank/DDBJ whole genome shotgun (WGS) entry which is preliminary data.</text>
</comment>
<feature type="region of interest" description="Disordered" evidence="3">
    <location>
        <begin position="171"/>
        <end position="217"/>
    </location>
</feature>
<dbReference type="GO" id="GO:0070628">
    <property type="term" value="F:proteasome binding"/>
    <property type="evidence" value="ECO:0007669"/>
    <property type="project" value="InterPro"/>
</dbReference>
<dbReference type="EMBL" id="JANPWZ010000605">
    <property type="protein sequence ID" value="KAJ3574519.1"/>
    <property type="molecule type" value="Genomic_DNA"/>
</dbReference>
<evidence type="ECO:0000313" key="5">
    <source>
        <dbReference type="EMBL" id="KAJ3574519.1"/>
    </source>
</evidence>
<evidence type="ECO:0000256" key="3">
    <source>
        <dbReference type="SAM" id="MobiDB-lite"/>
    </source>
</evidence>
<protein>
    <recommendedName>
        <fullName evidence="4">PI31 proteasome regulator N-terminal domain-containing protein</fullName>
    </recommendedName>
</protein>